<proteinExistence type="predicted"/>
<sequence>MMKKFLILNTEDMKFAFRDTEEEALAAYKEFVRDAAEYGFRDGMVILTEIKKEMGVLAVVEAALDE</sequence>
<accession>A0A7Z1B222</accession>
<dbReference type="Proteomes" id="UP000185604">
    <property type="component" value="Unassembled WGS sequence"/>
</dbReference>
<evidence type="ECO:0000313" key="1">
    <source>
        <dbReference type="EMBL" id="OLF86382.1"/>
    </source>
</evidence>
<dbReference type="AlphaFoldDB" id="A0A7Z1B222"/>
<reference evidence="1 2" key="1">
    <citation type="journal article" date="2016" name="Front. Microbiol.">
        <title>High-Level Heat Resistance of Spores of Bacillus amyloliquefaciens and Bacillus licheniformis Results from the Presence of a spoVA Operon in a Tn1546 Transposon.</title>
        <authorList>
            <person name="Berendsen E.M."/>
            <person name="Koning R.A."/>
            <person name="Boekhorst J."/>
            <person name="de Jong A."/>
            <person name="Kuipers O.P."/>
            <person name="Wells-Bennik M.H."/>
        </authorList>
    </citation>
    <scope>NUCLEOTIDE SEQUENCE [LARGE SCALE GENOMIC DNA]</scope>
    <source>
        <strain evidence="1 2">B4121</strain>
    </source>
</reference>
<protein>
    <submittedName>
        <fullName evidence="1">Uncharacterized protein</fullName>
    </submittedName>
</protein>
<organism evidence="1 2">
    <name type="scientific">Bacillus paralicheniformis</name>
    <dbReference type="NCBI Taxonomy" id="1648923"/>
    <lineage>
        <taxon>Bacteria</taxon>
        <taxon>Bacillati</taxon>
        <taxon>Bacillota</taxon>
        <taxon>Bacilli</taxon>
        <taxon>Bacillales</taxon>
        <taxon>Bacillaceae</taxon>
        <taxon>Bacillus</taxon>
    </lineage>
</organism>
<comment type="caution">
    <text evidence="1">The sequence shown here is derived from an EMBL/GenBank/DDBJ whole genome shotgun (WGS) entry which is preliminary data.</text>
</comment>
<dbReference type="EMBL" id="LKPO01000029">
    <property type="protein sequence ID" value="OLF86382.1"/>
    <property type="molecule type" value="Genomic_DNA"/>
</dbReference>
<gene>
    <name evidence="1" type="ORF">B4121_4573</name>
</gene>
<name>A0A7Z1B222_9BACI</name>
<evidence type="ECO:0000313" key="2">
    <source>
        <dbReference type="Proteomes" id="UP000185604"/>
    </source>
</evidence>